<name>A0A2G4YVL6_9PROT</name>
<keyword evidence="3" id="KW-1185">Reference proteome</keyword>
<gene>
    <name evidence="2" type="ORF">CRD36_00445</name>
</gene>
<dbReference type="InParanoid" id="A0A2G4YVL6"/>
<reference evidence="2 3" key="1">
    <citation type="submission" date="2017-10" db="EMBL/GenBank/DDBJ databases">
        <title>Frigbacter circumglobatus gen. nov. sp. nov., isolated from sediment cultured in situ.</title>
        <authorList>
            <person name="Zhao Z."/>
        </authorList>
    </citation>
    <scope>NUCLEOTIDE SEQUENCE [LARGE SCALE GENOMIC DNA]</scope>
    <source>
        <strain evidence="2 3">ZYL</strain>
    </source>
</reference>
<protein>
    <submittedName>
        <fullName evidence="2">Uncharacterized protein</fullName>
    </submittedName>
</protein>
<organism evidence="2 3">
    <name type="scientific">Paremcibacter congregatus</name>
    <dbReference type="NCBI Taxonomy" id="2043170"/>
    <lineage>
        <taxon>Bacteria</taxon>
        <taxon>Pseudomonadati</taxon>
        <taxon>Pseudomonadota</taxon>
        <taxon>Alphaproteobacteria</taxon>
        <taxon>Emcibacterales</taxon>
        <taxon>Emcibacteraceae</taxon>
        <taxon>Paremcibacter</taxon>
    </lineage>
</organism>
<evidence type="ECO:0000313" key="3">
    <source>
        <dbReference type="Proteomes" id="UP000229730"/>
    </source>
</evidence>
<accession>A0A2G4YVL6</accession>
<proteinExistence type="predicted"/>
<evidence type="ECO:0000256" key="1">
    <source>
        <dbReference type="SAM" id="Phobius"/>
    </source>
</evidence>
<dbReference type="EMBL" id="PDEM01000007">
    <property type="protein sequence ID" value="PHZ86394.1"/>
    <property type="molecule type" value="Genomic_DNA"/>
</dbReference>
<keyword evidence="1" id="KW-0812">Transmembrane</keyword>
<comment type="caution">
    <text evidence="2">The sequence shown here is derived from an EMBL/GenBank/DDBJ whole genome shotgun (WGS) entry which is preliminary data.</text>
</comment>
<keyword evidence="1" id="KW-0472">Membrane</keyword>
<keyword evidence="1" id="KW-1133">Transmembrane helix</keyword>
<feature type="transmembrane region" description="Helical" evidence="1">
    <location>
        <begin position="48"/>
        <end position="67"/>
    </location>
</feature>
<evidence type="ECO:0000313" key="2">
    <source>
        <dbReference type="EMBL" id="PHZ86394.1"/>
    </source>
</evidence>
<dbReference type="Proteomes" id="UP000229730">
    <property type="component" value="Unassembled WGS sequence"/>
</dbReference>
<dbReference type="AlphaFoldDB" id="A0A2G4YVL6"/>
<sequence length="84" mass="9365">MFHLRITLKNGAIIKYPFLQSIAISNAMDCNCCEIFLFLNSAGPNTKVTGLTYLIIPFCIMVSGYFLDFLNKILLAALPPVHLL</sequence>